<dbReference type="FunFam" id="3.40.640.10:FF:000035">
    <property type="entry name" value="O-succinylhomoserine sulfhydrylase"/>
    <property type="match status" value="1"/>
</dbReference>
<comment type="similarity">
    <text evidence="2 6">Belongs to the trans-sulfuration enzymes family.</text>
</comment>
<dbReference type="InterPro" id="IPR015422">
    <property type="entry name" value="PyrdxlP-dep_Trfase_small"/>
</dbReference>
<evidence type="ECO:0000313" key="7">
    <source>
        <dbReference type="EMBL" id="KAK0514836.1"/>
    </source>
</evidence>
<dbReference type="Gene3D" id="3.40.640.10">
    <property type="entry name" value="Type I PLP-dependent aspartate aminotransferase-like (Major domain)"/>
    <property type="match status" value="1"/>
</dbReference>
<dbReference type="GO" id="GO:0004124">
    <property type="term" value="F:cysteine synthase activity"/>
    <property type="evidence" value="ECO:0007669"/>
    <property type="project" value="TreeGrafter"/>
</dbReference>
<protein>
    <recommendedName>
        <fullName evidence="9">LolC</fullName>
    </recommendedName>
</protein>
<evidence type="ECO:0008006" key="9">
    <source>
        <dbReference type="Google" id="ProtNLM"/>
    </source>
</evidence>
<feature type="modified residue" description="N6-(pyridoxal phosphate)lysine" evidence="5">
    <location>
        <position position="221"/>
    </location>
</feature>
<keyword evidence="3" id="KW-0808">Transferase</keyword>
<dbReference type="GO" id="GO:0003961">
    <property type="term" value="F:O-acetylhomoserine aminocarboxypropyltransferase activity"/>
    <property type="evidence" value="ECO:0007669"/>
    <property type="project" value="TreeGrafter"/>
</dbReference>
<dbReference type="GO" id="GO:0019346">
    <property type="term" value="P:transsulfuration"/>
    <property type="evidence" value="ECO:0007669"/>
    <property type="project" value="InterPro"/>
</dbReference>
<dbReference type="GO" id="GO:0006535">
    <property type="term" value="P:cysteine biosynthetic process from serine"/>
    <property type="evidence" value="ECO:0007669"/>
    <property type="project" value="TreeGrafter"/>
</dbReference>
<evidence type="ECO:0000313" key="8">
    <source>
        <dbReference type="Proteomes" id="UP001166286"/>
    </source>
</evidence>
<evidence type="ECO:0000256" key="3">
    <source>
        <dbReference type="ARBA" id="ARBA00022679"/>
    </source>
</evidence>
<proteinExistence type="inferred from homology"/>
<evidence type="ECO:0000256" key="5">
    <source>
        <dbReference type="PIRSR" id="PIRSR001434-2"/>
    </source>
</evidence>
<dbReference type="InterPro" id="IPR000277">
    <property type="entry name" value="Cys/Met-Metab_PyrdxlP-dep_enz"/>
</dbReference>
<dbReference type="EMBL" id="JAFEKC020000004">
    <property type="protein sequence ID" value="KAK0514836.1"/>
    <property type="molecule type" value="Genomic_DNA"/>
</dbReference>
<evidence type="ECO:0000256" key="1">
    <source>
        <dbReference type="ARBA" id="ARBA00001933"/>
    </source>
</evidence>
<keyword evidence="8" id="KW-1185">Reference proteome</keyword>
<evidence type="ECO:0000256" key="4">
    <source>
        <dbReference type="ARBA" id="ARBA00022898"/>
    </source>
</evidence>
<name>A0AA39R7E8_9LECA</name>
<dbReference type="PANTHER" id="PTHR43797:SF2">
    <property type="entry name" value="HOMOCYSTEINE_CYSTEINE SYNTHASE"/>
    <property type="match status" value="1"/>
</dbReference>
<comment type="cofactor">
    <cofactor evidence="1 6">
        <name>pyridoxal 5'-phosphate</name>
        <dbReference type="ChEBI" id="CHEBI:597326"/>
    </cofactor>
</comment>
<organism evidence="7 8">
    <name type="scientific">Cladonia borealis</name>
    <dbReference type="NCBI Taxonomy" id="184061"/>
    <lineage>
        <taxon>Eukaryota</taxon>
        <taxon>Fungi</taxon>
        <taxon>Dikarya</taxon>
        <taxon>Ascomycota</taxon>
        <taxon>Pezizomycotina</taxon>
        <taxon>Lecanoromycetes</taxon>
        <taxon>OSLEUM clade</taxon>
        <taxon>Lecanoromycetidae</taxon>
        <taxon>Lecanorales</taxon>
        <taxon>Lecanorineae</taxon>
        <taxon>Cladoniaceae</taxon>
        <taxon>Cladonia</taxon>
    </lineage>
</organism>
<dbReference type="AlphaFoldDB" id="A0AA39R7E8"/>
<reference evidence="7" key="1">
    <citation type="submission" date="2023-03" db="EMBL/GenBank/DDBJ databases">
        <title>Complete genome of Cladonia borealis.</title>
        <authorList>
            <person name="Park H."/>
        </authorList>
    </citation>
    <scope>NUCLEOTIDE SEQUENCE</scope>
    <source>
        <strain evidence="7">ANT050790</strain>
    </source>
</reference>
<dbReference type="Proteomes" id="UP001166286">
    <property type="component" value="Unassembled WGS sequence"/>
</dbReference>
<dbReference type="SUPFAM" id="SSF53383">
    <property type="entry name" value="PLP-dependent transferases"/>
    <property type="match status" value="1"/>
</dbReference>
<dbReference type="GO" id="GO:0030170">
    <property type="term" value="F:pyridoxal phosphate binding"/>
    <property type="evidence" value="ECO:0007669"/>
    <property type="project" value="InterPro"/>
</dbReference>
<evidence type="ECO:0000256" key="6">
    <source>
        <dbReference type="RuleBase" id="RU362118"/>
    </source>
</evidence>
<dbReference type="NCBIfam" id="TIGR01326">
    <property type="entry name" value="OAH_OAS_sulfhy"/>
    <property type="match status" value="1"/>
</dbReference>
<keyword evidence="4 5" id="KW-0663">Pyridoxal phosphate</keyword>
<dbReference type="Pfam" id="PF01053">
    <property type="entry name" value="Cys_Met_Meta_PP"/>
    <property type="match status" value="1"/>
</dbReference>
<dbReference type="GO" id="GO:0005737">
    <property type="term" value="C:cytoplasm"/>
    <property type="evidence" value="ECO:0007669"/>
    <property type="project" value="TreeGrafter"/>
</dbReference>
<gene>
    <name evidence="7" type="ORF">JMJ35_002215</name>
</gene>
<dbReference type="PANTHER" id="PTHR43797">
    <property type="entry name" value="HOMOCYSTEINE/CYSTEINE SYNTHASE"/>
    <property type="match status" value="1"/>
</dbReference>
<accession>A0AA39R7E8</accession>
<dbReference type="Gene3D" id="3.90.1150.10">
    <property type="entry name" value="Aspartate Aminotransferase, domain 1"/>
    <property type="match status" value="1"/>
</dbReference>
<dbReference type="GO" id="GO:0071269">
    <property type="term" value="P:L-homocysteine biosynthetic process"/>
    <property type="evidence" value="ECO:0007669"/>
    <property type="project" value="TreeGrafter"/>
</dbReference>
<dbReference type="InterPro" id="IPR015424">
    <property type="entry name" value="PyrdxlP-dep_Trfase"/>
</dbReference>
<sequence>MTACTDNPTSNCSQDPPRVFETQLLHAGRFPDVLGSCAVPVYSSAAFEFNNISHGARLVNLTQFGNIYSRFTNPTVNVLQNRMAVLEGGVAACAVASGSAAVAMTILALAGAGDNFVSSFHVHAGTFHQFSTLAKQMGIECRFVKSRDPMEFAAAIDNRTKFVWVECISNPGNVILDLEALSYICNDKGVPLICDNTFGCAGYFCSPIDHGAHIVVHSATKWIGGHGTTIGGIIVDGGKFDWGSHPDRFPQFHDPQTKLWERFSNRAFAVRCQFEILRDTGSTLSAPAAQQLLIGLESLAVRCERHAQNTAEIANWLREQPLVAWVSYVGHKDHQHHRAALKYLKRGFGSVICFGLRGGYEAGARFCDALKMVIITTNLINLNSLGDAKTLVLHPASTTHEYFNAEDRAEIGVTDDMIRLSVGIEHIKDIKADFKQAFEQILVPGKIREVNGEKIQLQDEINSRLYGPSARL</sequence>
<dbReference type="InterPro" id="IPR006235">
    <property type="entry name" value="OAc-hSer/O-AcSer_sulfhydrylase"/>
</dbReference>
<dbReference type="PIRSF" id="PIRSF001434">
    <property type="entry name" value="CGS"/>
    <property type="match status" value="1"/>
</dbReference>
<dbReference type="InterPro" id="IPR015421">
    <property type="entry name" value="PyrdxlP-dep_Trfase_major"/>
</dbReference>
<comment type="caution">
    <text evidence="7">The sequence shown here is derived from an EMBL/GenBank/DDBJ whole genome shotgun (WGS) entry which is preliminary data.</text>
</comment>
<evidence type="ECO:0000256" key="2">
    <source>
        <dbReference type="ARBA" id="ARBA00009077"/>
    </source>
</evidence>